<sequence length="43" mass="5161">MQQCRLYAEALRQQKFQSCRLMGREWLLHRTTHSSTDSSFAEE</sequence>
<name>A0A1B6NRH3_9ZZZZ</name>
<protein>
    <submittedName>
        <fullName evidence="1">Uncharacterized protein</fullName>
    </submittedName>
</protein>
<dbReference type="AlphaFoldDB" id="A0A1B6NRH3"/>
<evidence type="ECO:0000313" key="1">
    <source>
        <dbReference type="EMBL" id="KTF06086.1"/>
    </source>
</evidence>
<proteinExistence type="predicted"/>
<accession>A0A1B6NRH3</accession>
<comment type="caution">
    <text evidence="1">The sequence shown here is derived from an EMBL/GenBank/DDBJ whole genome shotgun (WGS) entry which is preliminary data.</text>
</comment>
<reference evidence="1" key="1">
    <citation type="submission" date="2013-11" db="EMBL/GenBank/DDBJ databases">
        <title>Microbial diversity, functional groups and degradation webs in Northern and Southern Mediterranean and Red Sea marine crude oil polluted sites.</title>
        <authorList>
            <person name="Daffonchio D."/>
            <person name="Mapelli F."/>
            <person name="Ferrer M."/>
            <person name="Richter M."/>
            <person name="Cherif A."/>
            <person name="Malkawi H.I."/>
            <person name="Yakimov M.M."/>
            <person name="Abdel-Fattah Y.R."/>
            <person name="Blaghen M."/>
            <person name="Golyshin P.N."/>
            <person name="Kalogerakis N."/>
            <person name="Boon N."/>
            <person name="Magagnini M."/>
            <person name="Fava F."/>
        </authorList>
    </citation>
    <scope>NUCLEOTIDE SEQUENCE</scope>
</reference>
<organism evidence="1">
    <name type="scientific">marine sediment metagenome</name>
    <dbReference type="NCBI Taxonomy" id="412755"/>
    <lineage>
        <taxon>unclassified sequences</taxon>
        <taxon>metagenomes</taxon>
        <taxon>ecological metagenomes</taxon>
    </lineage>
</organism>
<gene>
    <name evidence="1" type="ORF">MGSAQ_002418</name>
</gene>
<dbReference type="EMBL" id="AYSL01001375">
    <property type="protein sequence ID" value="KTF06086.1"/>
    <property type="molecule type" value="Genomic_DNA"/>
</dbReference>